<dbReference type="PANTHER" id="PTHR44379:SF8">
    <property type="entry name" value="XANTHINE DEHYDROGENASE IRON-SULFUR-BINDING SUBUNIT XDHC-RELATED"/>
    <property type="match status" value="1"/>
</dbReference>
<dbReference type="GO" id="GO:0046872">
    <property type="term" value="F:metal ion binding"/>
    <property type="evidence" value="ECO:0007669"/>
    <property type="project" value="UniProtKB-KW"/>
</dbReference>
<dbReference type="PROSITE" id="PS51085">
    <property type="entry name" value="2FE2S_FER_2"/>
    <property type="match status" value="1"/>
</dbReference>
<keyword evidence="3" id="KW-0408">Iron</keyword>
<protein>
    <submittedName>
        <fullName evidence="6">(2Fe-2S)-binding protein</fullName>
    </submittedName>
</protein>
<dbReference type="CDD" id="cd00207">
    <property type="entry name" value="fer2"/>
    <property type="match status" value="1"/>
</dbReference>
<dbReference type="Proteomes" id="UP000823910">
    <property type="component" value="Unassembled WGS sequence"/>
</dbReference>
<evidence type="ECO:0000313" key="6">
    <source>
        <dbReference type="EMBL" id="HJC05960.1"/>
    </source>
</evidence>
<reference evidence="6" key="1">
    <citation type="journal article" date="2021" name="PeerJ">
        <title>Extensive microbial diversity within the chicken gut microbiome revealed by metagenomics and culture.</title>
        <authorList>
            <person name="Gilroy R."/>
            <person name="Ravi A."/>
            <person name="Getino M."/>
            <person name="Pursley I."/>
            <person name="Horton D.L."/>
            <person name="Alikhan N.F."/>
            <person name="Baker D."/>
            <person name="Gharbi K."/>
            <person name="Hall N."/>
            <person name="Watson M."/>
            <person name="Adriaenssens E.M."/>
            <person name="Foster-Nyarko E."/>
            <person name="Jarju S."/>
            <person name="Secka A."/>
            <person name="Antonio M."/>
            <person name="Oren A."/>
            <person name="Chaudhuri R.R."/>
            <person name="La Ragione R."/>
            <person name="Hildebrand F."/>
            <person name="Pallen M.J."/>
        </authorList>
    </citation>
    <scope>NUCLEOTIDE SEQUENCE</scope>
    <source>
        <strain evidence="6">CHK180-15479</strain>
    </source>
</reference>
<dbReference type="PANTHER" id="PTHR44379">
    <property type="entry name" value="OXIDOREDUCTASE WITH IRON-SULFUR SUBUNIT"/>
    <property type="match status" value="1"/>
</dbReference>
<evidence type="ECO:0000259" key="5">
    <source>
        <dbReference type="PROSITE" id="PS51085"/>
    </source>
</evidence>
<dbReference type="SUPFAM" id="SSF54292">
    <property type="entry name" value="2Fe-2S ferredoxin-like"/>
    <property type="match status" value="1"/>
</dbReference>
<name>A0A9D2SH40_9FIRM</name>
<keyword evidence="4" id="KW-0411">Iron-sulfur</keyword>
<organism evidence="6 7">
    <name type="scientific">Candidatus Enterocloster excrementipullorum</name>
    <dbReference type="NCBI Taxonomy" id="2838559"/>
    <lineage>
        <taxon>Bacteria</taxon>
        <taxon>Bacillati</taxon>
        <taxon>Bacillota</taxon>
        <taxon>Clostridia</taxon>
        <taxon>Lachnospirales</taxon>
        <taxon>Lachnospiraceae</taxon>
        <taxon>Enterocloster</taxon>
    </lineage>
</organism>
<dbReference type="InterPro" id="IPR036010">
    <property type="entry name" value="2Fe-2S_ferredoxin-like_sf"/>
</dbReference>
<dbReference type="GO" id="GO:0016491">
    <property type="term" value="F:oxidoreductase activity"/>
    <property type="evidence" value="ECO:0007669"/>
    <property type="project" value="InterPro"/>
</dbReference>
<proteinExistence type="predicted"/>
<dbReference type="InterPro" id="IPR002888">
    <property type="entry name" value="2Fe-2S-bd"/>
</dbReference>
<dbReference type="InterPro" id="IPR051452">
    <property type="entry name" value="Diverse_Oxidoreductases"/>
</dbReference>
<dbReference type="Gene3D" id="1.10.150.120">
    <property type="entry name" value="[2Fe-2S]-binding domain"/>
    <property type="match status" value="1"/>
</dbReference>
<reference evidence="6" key="2">
    <citation type="submission" date="2021-04" db="EMBL/GenBank/DDBJ databases">
        <authorList>
            <person name="Gilroy R."/>
        </authorList>
    </citation>
    <scope>NUCLEOTIDE SEQUENCE</scope>
    <source>
        <strain evidence="6">CHK180-15479</strain>
    </source>
</reference>
<dbReference type="EMBL" id="DWWT01000030">
    <property type="protein sequence ID" value="HJC05960.1"/>
    <property type="molecule type" value="Genomic_DNA"/>
</dbReference>
<dbReference type="GO" id="GO:0051537">
    <property type="term" value="F:2 iron, 2 sulfur cluster binding"/>
    <property type="evidence" value="ECO:0007669"/>
    <property type="project" value="UniProtKB-KW"/>
</dbReference>
<evidence type="ECO:0000256" key="3">
    <source>
        <dbReference type="ARBA" id="ARBA00023004"/>
    </source>
</evidence>
<dbReference type="AlphaFoldDB" id="A0A9D2SH40"/>
<dbReference type="Pfam" id="PF01799">
    <property type="entry name" value="Fer2_2"/>
    <property type="match status" value="1"/>
</dbReference>
<comment type="caution">
    <text evidence="6">The sequence shown here is derived from an EMBL/GenBank/DDBJ whole genome shotgun (WGS) entry which is preliminary data.</text>
</comment>
<evidence type="ECO:0000313" key="7">
    <source>
        <dbReference type="Proteomes" id="UP000823910"/>
    </source>
</evidence>
<dbReference type="InterPro" id="IPR036884">
    <property type="entry name" value="2Fe-2S-bd_dom_sf"/>
</dbReference>
<evidence type="ECO:0000256" key="2">
    <source>
        <dbReference type="ARBA" id="ARBA00022723"/>
    </source>
</evidence>
<keyword evidence="2" id="KW-0479">Metal-binding</keyword>
<sequence>MSKDLTLKINGQTYELTIGDRMGQVPETETLLETLRDRLGLTGTKMSCGEGACGCCAVLMDGKAVASCITLTSECEGKEIVTIEGLSDPVTGKLDPIQEAFLSHNAFQCGFCTPGIIIAVKSILDKNPHPTDEEIEEALSGNFCRCISHYQVIEAVRSIL</sequence>
<keyword evidence="1" id="KW-0001">2Fe-2S</keyword>
<evidence type="ECO:0000256" key="4">
    <source>
        <dbReference type="ARBA" id="ARBA00023014"/>
    </source>
</evidence>
<feature type="domain" description="2Fe-2S ferredoxin-type" evidence="5">
    <location>
        <begin position="3"/>
        <end position="86"/>
    </location>
</feature>
<accession>A0A9D2SH40</accession>
<evidence type="ECO:0000256" key="1">
    <source>
        <dbReference type="ARBA" id="ARBA00022714"/>
    </source>
</evidence>
<dbReference type="Gene3D" id="3.10.20.30">
    <property type="match status" value="1"/>
</dbReference>
<gene>
    <name evidence="6" type="ORF">H9704_07385</name>
</gene>
<dbReference type="SUPFAM" id="SSF47741">
    <property type="entry name" value="CO dehydrogenase ISP C-domain like"/>
    <property type="match status" value="1"/>
</dbReference>
<dbReference type="InterPro" id="IPR012675">
    <property type="entry name" value="Beta-grasp_dom_sf"/>
</dbReference>
<dbReference type="Pfam" id="PF00111">
    <property type="entry name" value="Fer2"/>
    <property type="match status" value="1"/>
</dbReference>
<dbReference type="InterPro" id="IPR001041">
    <property type="entry name" value="2Fe-2S_ferredoxin-type"/>
</dbReference>